<dbReference type="AlphaFoldDB" id="A0A3P7NF96"/>
<gene>
    <name evidence="2" type="ORF">NOO_LOCUS13674</name>
</gene>
<protein>
    <recommendedName>
        <fullName evidence="1">DUF1758 domain-containing protein</fullName>
    </recommendedName>
</protein>
<dbReference type="InterPro" id="IPR008737">
    <property type="entry name" value="DUF1758"/>
</dbReference>
<organism evidence="2 3">
    <name type="scientific">Onchocerca ochengi</name>
    <name type="common">Filarial nematode worm</name>
    <dbReference type="NCBI Taxonomy" id="42157"/>
    <lineage>
        <taxon>Eukaryota</taxon>
        <taxon>Metazoa</taxon>
        <taxon>Ecdysozoa</taxon>
        <taxon>Nematoda</taxon>
        <taxon>Chromadorea</taxon>
        <taxon>Rhabditida</taxon>
        <taxon>Spirurina</taxon>
        <taxon>Spiruromorpha</taxon>
        <taxon>Filarioidea</taxon>
        <taxon>Onchocercidae</taxon>
        <taxon>Onchocerca</taxon>
    </lineage>
</organism>
<dbReference type="Proteomes" id="UP000271087">
    <property type="component" value="Unassembled WGS sequence"/>
</dbReference>
<dbReference type="Pfam" id="PF05585">
    <property type="entry name" value="DUF1758"/>
    <property type="match status" value="1"/>
</dbReference>
<name>A0A3P7NF96_ONCOC</name>
<dbReference type="OrthoDB" id="5901224at2759"/>
<feature type="non-terminal residue" evidence="2">
    <location>
        <position position="1"/>
    </location>
</feature>
<evidence type="ECO:0000313" key="2">
    <source>
        <dbReference type="EMBL" id="VDN04296.1"/>
    </source>
</evidence>
<keyword evidence="3" id="KW-1185">Reference proteome</keyword>
<accession>A0A3P7NF96</accession>
<feature type="domain" description="DUF1758" evidence="1">
    <location>
        <begin position="1"/>
        <end position="118"/>
    </location>
</feature>
<evidence type="ECO:0000259" key="1">
    <source>
        <dbReference type="Pfam" id="PF05585"/>
    </source>
</evidence>
<sequence length="152" mass="16949">ANQLKLQETKDEELSVASFSNKIPKKCYSKKAEIGVKIGTEKVITCEVNVMQVVEINDKNISSIIERKELDGIKSYWKQLEILIGIKDFFKFIKLDKAQELESGFVLLQTKLGPILAGNGYMNNIHNANAISVETVVTCAASQASHNDIDQF</sequence>
<evidence type="ECO:0000313" key="3">
    <source>
        <dbReference type="Proteomes" id="UP000271087"/>
    </source>
</evidence>
<proteinExistence type="predicted"/>
<reference evidence="2 3" key="1">
    <citation type="submission" date="2018-08" db="EMBL/GenBank/DDBJ databases">
        <authorList>
            <person name="Laetsch R D."/>
            <person name="Stevens L."/>
            <person name="Kumar S."/>
            <person name="Blaxter L. M."/>
        </authorList>
    </citation>
    <scope>NUCLEOTIDE SEQUENCE [LARGE SCALE GENOMIC DNA]</scope>
</reference>
<dbReference type="EMBL" id="UYRW01017446">
    <property type="protein sequence ID" value="VDN04296.1"/>
    <property type="molecule type" value="Genomic_DNA"/>
</dbReference>